<protein>
    <recommendedName>
        <fullName evidence="3">UBC core domain-containing protein</fullName>
    </recommendedName>
</protein>
<evidence type="ECO:0000259" key="3">
    <source>
        <dbReference type="PROSITE" id="PS50127"/>
    </source>
</evidence>
<organism evidence="4 5">
    <name type="scientific">Leishmania orientalis</name>
    <dbReference type="NCBI Taxonomy" id="2249476"/>
    <lineage>
        <taxon>Eukaryota</taxon>
        <taxon>Discoba</taxon>
        <taxon>Euglenozoa</taxon>
        <taxon>Kinetoplastea</taxon>
        <taxon>Metakinetoplastina</taxon>
        <taxon>Trypanosomatida</taxon>
        <taxon>Trypanosomatidae</taxon>
        <taxon>Leishmaniinae</taxon>
        <taxon>Leishmania</taxon>
    </lineage>
</organism>
<feature type="compositionally biased region" description="Low complexity" evidence="1">
    <location>
        <begin position="402"/>
        <end position="436"/>
    </location>
</feature>
<dbReference type="SMART" id="SM00212">
    <property type="entry name" value="UBCc"/>
    <property type="match status" value="1"/>
</dbReference>
<dbReference type="EMBL" id="JAFHLR010000005">
    <property type="protein sequence ID" value="KAG5487653.1"/>
    <property type="molecule type" value="Genomic_DNA"/>
</dbReference>
<dbReference type="KEGG" id="loi:92363908"/>
<dbReference type="Gene3D" id="3.10.110.10">
    <property type="entry name" value="Ubiquitin Conjugating Enzyme"/>
    <property type="match status" value="1"/>
</dbReference>
<dbReference type="FunFam" id="3.10.110.10:FF:000109">
    <property type="entry name" value="Ubiquitin-conjugating enzyme E2 J2-like"/>
    <property type="match status" value="1"/>
</dbReference>
<proteinExistence type="predicted"/>
<feature type="region of interest" description="Disordered" evidence="1">
    <location>
        <begin position="373"/>
        <end position="447"/>
    </location>
</feature>
<dbReference type="SMR" id="A0A836HU37"/>
<keyword evidence="2" id="KW-0472">Membrane</keyword>
<accession>A0A836HU37</accession>
<feature type="compositionally biased region" description="Polar residues" evidence="1">
    <location>
        <begin position="248"/>
        <end position="258"/>
    </location>
</feature>
<dbReference type="PROSITE" id="PS50127">
    <property type="entry name" value="UBC_2"/>
    <property type="match status" value="1"/>
</dbReference>
<dbReference type="InterPro" id="IPR000608">
    <property type="entry name" value="UBC"/>
</dbReference>
<dbReference type="InterPro" id="IPR016135">
    <property type="entry name" value="UBQ-conjugating_enzyme/RWD"/>
</dbReference>
<dbReference type="Pfam" id="PF00179">
    <property type="entry name" value="UQ_con"/>
    <property type="match status" value="1"/>
</dbReference>
<sequence length="495" mass="52441">MSYASSAIKRLSNEYRRLQKPENRVREYFAAPLEENIFEWHFTLRGPGGDNNSLPYKDGIYHGALIFSRSYPLEPPDILFLTRSGRFAVREKICSTISSYHKELWQPTYDIALTLTALRHFMAQEDEFGLGAFPKSMIPLETKEEWARETWSFQCSICGRATRDVWEAEMKMYPEISPDKEAQVPRLPQPRATANPDGAKPQQVAPTSPLPSAVSLSPSLSPPQSPSSAAAYATGRVPEAAAAPGAPQNYNKATEGTQPSSAIAPSTPTPPSPLGATATPPPATAGALAAADCSDAPTSQTSLPDSPAAATLDANAFQSPTPADDDAPHTFSSAAHQHKEESGAPVTEEGAMGEENDAPADFTHVNLTGVVRAPTMPASGGTEPARPYGVPLESPVGETPQSGADLAAAASAGDMAPPVTPGVGDDAGATAGTGSPTSPPVDTAEPPQRAQRVVFCVNFMEVSIPLRMLDRVIIFSFLLVVLILLRRGLCGLLTI</sequence>
<name>A0A836HU37_9TRYP</name>
<keyword evidence="5" id="KW-1185">Reference proteome</keyword>
<keyword evidence="2" id="KW-1133">Transmembrane helix</keyword>
<gene>
    <name evidence="4" type="ORF">LSCM4_08098</name>
</gene>
<evidence type="ECO:0000313" key="4">
    <source>
        <dbReference type="EMBL" id="KAG5487653.1"/>
    </source>
</evidence>
<feature type="transmembrane region" description="Helical" evidence="2">
    <location>
        <begin position="468"/>
        <end position="485"/>
    </location>
</feature>
<dbReference type="InterPro" id="IPR050113">
    <property type="entry name" value="Ub_conjugating_enzyme"/>
</dbReference>
<feature type="region of interest" description="Disordered" evidence="1">
    <location>
        <begin position="176"/>
        <end position="359"/>
    </location>
</feature>
<dbReference type="CDD" id="cd23799">
    <property type="entry name" value="UBCc_UBE2J"/>
    <property type="match status" value="1"/>
</dbReference>
<evidence type="ECO:0000313" key="5">
    <source>
        <dbReference type="Proteomes" id="UP000674143"/>
    </source>
</evidence>
<evidence type="ECO:0000256" key="1">
    <source>
        <dbReference type="SAM" id="MobiDB-lite"/>
    </source>
</evidence>
<comment type="caution">
    <text evidence="4">The sequence shown here is derived from an EMBL/GenBank/DDBJ whole genome shotgun (WGS) entry which is preliminary data.</text>
</comment>
<dbReference type="AlphaFoldDB" id="A0A836HU37"/>
<evidence type="ECO:0000256" key="2">
    <source>
        <dbReference type="SAM" id="Phobius"/>
    </source>
</evidence>
<dbReference type="Proteomes" id="UP000674143">
    <property type="component" value="Chromosome 5"/>
</dbReference>
<dbReference type="SUPFAM" id="SSF54495">
    <property type="entry name" value="UBC-like"/>
    <property type="match status" value="1"/>
</dbReference>
<keyword evidence="2" id="KW-0812">Transmembrane</keyword>
<dbReference type="GeneID" id="92363908"/>
<feature type="compositionally biased region" description="Pro residues" evidence="1">
    <location>
        <begin position="267"/>
        <end position="283"/>
    </location>
</feature>
<feature type="domain" description="UBC core" evidence="3">
    <location>
        <begin position="6"/>
        <end position="160"/>
    </location>
</feature>
<reference evidence="4 5" key="1">
    <citation type="submission" date="2021-02" db="EMBL/GenBank/DDBJ databases">
        <title>Leishmania (Mundinia) orientalis Genome sequencing and assembly.</title>
        <authorList>
            <person name="Almutairi H."/>
            <person name="Gatherer D."/>
        </authorList>
    </citation>
    <scope>NUCLEOTIDE SEQUENCE [LARGE SCALE GENOMIC DNA]</scope>
    <source>
        <strain evidence="4">LSCM4</strain>
    </source>
</reference>
<dbReference type="RefSeq" id="XP_067065941.1">
    <property type="nucleotide sequence ID" value="XM_067209974.1"/>
</dbReference>
<feature type="compositionally biased region" description="Low complexity" evidence="1">
    <location>
        <begin position="284"/>
        <end position="298"/>
    </location>
</feature>
<dbReference type="PANTHER" id="PTHR24067">
    <property type="entry name" value="UBIQUITIN-CONJUGATING ENZYME E2"/>
    <property type="match status" value="1"/>
</dbReference>
<feature type="compositionally biased region" description="Low complexity" evidence="1">
    <location>
        <begin position="205"/>
        <end position="219"/>
    </location>
</feature>